<dbReference type="Proteomes" id="UP001286313">
    <property type="component" value="Unassembled WGS sequence"/>
</dbReference>
<gene>
    <name evidence="1" type="ORF">Pcinc_022621</name>
</gene>
<evidence type="ECO:0000313" key="1">
    <source>
        <dbReference type="EMBL" id="KAK3872288.1"/>
    </source>
</evidence>
<name>A0AAE1KGV5_PETCI</name>
<evidence type="ECO:0000313" key="2">
    <source>
        <dbReference type="Proteomes" id="UP001286313"/>
    </source>
</evidence>
<keyword evidence="2" id="KW-1185">Reference proteome</keyword>
<proteinExistence type="predicted"/>
<reference evidence="1" key="1">
    <citation type="submission" date="2023-10" db="EMBL/GenBank/DDBJ databases">
        <title>Genome assemblies of two species of porcelain crab, Petrolisthes cinctipes and Petrolisthes manimaculis (Anomura: Porcellanidae).</title>
        <authorList>
            <person name="Angst P."/>
        </authorList>
    </citation>
    <scope>NUCLEOTIDE SEQUENCE</scope>
    <source>
        <strain evidence="1">PB745_01</strain>
        <tissue evidence="1">Gill</tissue>
    </source>
</reference>
<dbReference type="AlphaFoldDB" id="A0AAE1KGV5"/>
<sequence length="127" mass="14251">MPDRILRCSDQDTNTLFRSLKVRLSFLATTAAANHRLLTTTTTNRRLHTTANNRLPTANYSIHIIFTTITANHRLLTTATTNHRLLTTNYSKHRLLTIAAANADTSPQQEKQQVRLTSVLHDLGSST</sequence>
<protein>
    <submittedName>
        <fullName evidence="1">Uncharacterized protein</fullName>
    </submittedName>
</protein>
<organism evidence="1 2">
    <name type="scientific">Petrolisthes cinctipes</name>
    <name type="common">Flat porcelain crab</name>
    <dbReference type="NCBI Taxonomy" id="88211"/>
    <lineage>
        <taxon>Eukaryota</taxon>
        <taxon>Metazoa</taxon>
        <taxon>Ecdysozoa</taxon>
        <taxon>Arthropoda</taxon>
        <taxon>Crustacea</taxon>
        <taxon>Multicrustacea</taxon>
        <taxon>Malacostraca</taxon>
        <taxon>Eumalacostraca</taxon>
        <taxon>Eucarida</taxon>
        <taxon>Decapoda</taxon>
        <taxon>Pleocyemata</taxon>
        <taxon>Anomura</taxon>
        <taxon>Galatheoidea</taxon>
        <taxon>Porcellanidae</taxon>
        <taxon>Petrolisthes</taxon>
    </lineage>
</organism>
<accession>A0AAE1KGV5</accession>
<dbReference type="EMBL" id="JAWQEG010002388">
    <property type="protein sequence ID" value="KAK3872288.1"/>
    <property type="molecule type" value="Genomic_DNA"/>
</dbReference>
<comment type="caution">
    <text evidence="1">The sequence shown here is derived from an EMBL/GenBank/DDBJ whole genome shotgun (WGS) entry which is preliminary data.</text>
</comment>